<evidence type="ECO:0000313" key="1">
    <source>
        <dbReference type="EMBL" id="KKL15512.1"/>
    </source>
</evidence>
<dbReference type="EMBL" id="LAZR01040039">
    <property type="protein sequence ID" value="KKL15512.1"/>
    <property type="molecule type" value="Genomic_DNA"/>
</dbReference>
<protein>
    <submittedName>
        <fullName evidence="1">Uncharacterized protein</fullName>
    </submittedName>
</protein>
<comment type="caution">
    <text evidence="1">The sequence shown here is derived from an EMBL/GenBank/DDBJ whole genome shotgun (WGS) entry which is preliminary data.</text>
</comment>
<name>A0A0F9BNU6_9ZZZZ</name>
<organism evidence="1">
    <name type="scientific">marine sediment metagenome</name>
    <dbReference type="NCBI Taxonomy" id="412755"/>
    <lineage>
        <taxon>unclassified sequences</taxon>
        <taxon>metagenomes</taxon>
        <taxon>ecological metagenomes</taxon>
    </lineage>
</organism>
<dbReference type="AlphaFoldDB" id="A0A0F9BNU6"/>
<sequence length="99" mass="11161">MPEDWDLEDEWVEADDSPKKGVIVPTRVDDAVYDDGSEETPGALNVAFLGYEHSGKSILYTLSGYFNQKWWTTSPAKEGGHIRIDKYPKCKQLIKQGVV</sequence>
<proteinExistence type="predicted"/>
<feature type="non-terminal residue" evidence="1">
    <location>
        <position position="99"/>
    </location>
</feature>
<gene>
    <name evidence="1" type="ORF">LCGC14_2504850</name>
</gene>
<accession>A0A0F9BNU6</accession>
<reference evidence="1" key="1">
    <citation type="journal article" date="2015" name="Nature">
        <title>Complex archaea that bridge the gap between prokaryotes and eukaryotes.</title>
        <authorList>
            <person name="Spang A."/>
            <person name="Saw J.H."/>
            <person name="Jorgensen S.L."/>
            <person name="Zaremba-Niedzwiedzka K."/>
            <person name="Martijn J."/>
            <person name="Lind A.E."/>
            <person name="van Eijk R."/>
            <person name="Schleper C."/>
            <person name="Guy L."/>
            <person name="Ettema T.J."/>
        </authorList>
    </citation>
    <scope>NUCLEOTIDE SEQUENCE</scope>
</reference>